<feature type="transmembrane region" description="Helical" evidence="2">
    <location>
        <begin position="215"/>
        <end position="236"/>
    </location>
</feature>
<evidence type="ECO:0000256" key="2">
    <source>
        <dbReference type="SAM" id="Phobius"/>
    </source>
</evidence>
<keyword evidence="2" id="KW-0812">Transmembrane</keyword>
<comment type="caution">
    <text evidence="3">The sequence shown here is derived from an EMBL/GenBank/DDBJ whole genome shotgun (WGS) entry which is preliminary data.</text>
</comment>
<feature type="transmembrane region" description="Helical" evidence="2">
    <location>
        <begin position="189"/>
        <end position="209"/>
    </location>
</feature>
<organism evidence="3 4">
    <name type="scientific">Dysosmobacter segnis</name>
    <dbReference type="NCBI Taxonomy" id="2763042"/>
    <lineage>
        <taxon>Bacteria</taxon>
        <taxon>Bacillati</taxon>
        <taxon>Bacillota</taxon>
        <taxon>Clostridia</taxon>
        <taxon>Eubacteriales</taxon>
        <taxon>Oscillospiraceae</taxon>
        <taxon>Dysosmobacter</taxon>
    </lineage>
</organism>
<dbReference type="RefSeq" id="WP_187013510.1">
    <property type="nucleotide sequence ID" value="NZ_JACOQI010000001.1"/>
</dbReference>
<accession>A0A923MHN4</accession>
<gene>
    <name evidence="3" type="ORF">H8Z83_02040</name>
</gene>
<keyword evidence="1" id="KW-0175">Coiled coil</keyword>
<feature type="coiled-coil region" evidence="1">
    <location>
        <begin position="289"/>
        <end position="316"/>
    </location>
</feature>
<sequence length="333" mass="36811">MLFAPVRLGSTALSAEVLTADVKNCKHFGPCGVGEKALYLNGFLFDRHYYVALGDIRRVFKRVAMSKGGFTGNGVFGAIPYLVVEYGDGTQKQCTFKREDNVDDLLAYLAKVCPGLPLHSVQAEQRLARKAQEEAVRYLDVLTPEAQAAREKLEKARTFLAGYPKLTDRLSTAAKAKRVNEHTNPAHKWVALAIVLAGLIAAVYGVIAWRRQEGFGMYFTLLGLAVVFLFSGTQVIPTMKNNKRAVTAAWEQAQKDVAGVLPEHFPLPARYAHPVVLDRMIRVLREGRAQNAEEALAVVKADLKALNADVQVSQEEYDEVVAIKPMFLVSNYE</sequence>
<evidence type="ECO:0000313" key="3">
    <source>
        <dbReference type="EMBL" id="MBC5769127.1"/>
    </source>
</evidence>
<dbReference type="EMBL" id="JACOQI010000001">
    <property type="protein sequence ID" value="MBC5769127.1"/>
    <property type="molecule type" value="Genomic_DNA"/>
</dbReference>
<reference evidence="3" key="1">
    <citation type="submission" date="2020-08" db="EMBL/GenBank/DDBJ databases">
        <title>Genome public.</title>
        <authorList>
            <person name="Liu C."/>
            <person name="Sun Q."/>
        </authorList>
    </citation>
    <scope>NUCLEOTIDE SEQUENCE</scope>
    <source>
        <strain evidence="3">BX15</strain>
    </source>
</reference>
<dbReference type="AlphaFoldDB" id="A0A923MHN4"/>
<keyword evidence="2" id="KW-1133">Transmembrane helix</keyword>
<evidence type="ECO:0000313" key="4">
    <source>
        <dbReference type="Proteomes" id="UP000620327"/>
    </source>
</evidence>
<protein>
    <submittedName>
        <fullName evidence="3">ATPase P</fullName>
    </submittedName>
</protein>
<keyword evidence="2" id="KW-0472">Membrane</keyword>
<dbReference type="Proteomes" id="UP000620327">
    <property type="component" value="Unassembled WGS sequence"/>
</dbReference>
<name>A0A923MHN4_9FIRM</name>
<proteinExistence type="predicted"/>
<keyword evidence="4" id="KW-1185">Reference proteome</keyword>
<evidence type="ECO:0000256" key="1">
    <source>
        <dbReference type="SAM" id="Coils"/>
    </source>
</evidence>